<keyword evidence="1" id="KW-1133">Transmembrane helix</keyword>
<accession>A0A1I6UE94</accession>
<dbReference type="EMBL" id="FOZX01000010">
    <property type="protein sequence ID" value="SFS99627.1"/>
    <property type="molecule type" value="Genomic_DNA"/>
</dbReference>
<dbReference type="Proteomes" id="UP000198852">
    <property type="component" value="Unassembled WGS sequence"/>
</dbReference>
<protein>
    <submittedName>
        <fullName evidence="2">Uncharacterized protein</fullName>
    </submittedName>
</protein>
<reference evidence="3" key="1">
    <citation type="submission" date="2016-10" db="EMBL/GenBank/DDBJ databases">
        <authorList>
            <person name="Varghese N."/>
            <person name="Submissions S."/>
        </authorList>
    </citation>
    <scope>NUCLEOTIDE SEQUENCE [LARGE SCALE GENOMIC DNA]</scope>
    <source>
        <strain evidence="3">DSM 44771</strain>
    </source>
</reference>
<proteinExistence type="predicted"/>
<evidence type="ECO:0000256" key="1">
    <source>
        <dbReference type="SAM" id="Phobius"/>
    </source>
</evidence>
<evidence type="ECO:0000313" key="3">
    <source>
        <dbReference type="Proteomes" id="UP000198852"/>
    </source>
</evidence>
<organism evidence="2 3">
    <name type="scientific">Saccharopolyspora flava</name>
    <dbReference type="NCBI Taxonomy" id="95161"/>
    <lineage>
        <taxon>Bacteria</taxon>
        <taxon>Bacillati</taxon>
        <taxon>Actinomycetota</taxon>
        <taxon>Actinomycetes</taxon>
        <taxon>Pseudonocardiales</taxon>
        <taxon>Pseudonocardiaceae</taxon>
        <taxon>Saccharopolyspora</taxon>
    </lineage>
</organism>
<feature type="transmembrane region" description="Helical" evidence="1">
    <location>
        <begin position="12"/>
        <end position="33"/>
    </location>
</feature>
<dbReference type="AlphaFoldDB" id="A0A1I6UE94"/>
<dbReference type="RefSeq" id="WP_175548241.1">
    <property type="nucleotide sequence ID" value="NZ_FOZX01000010.1"/>
</dbReference>
<keyword evidence="3" id="KW-1185">Reference proteome</keyword>
<sequence length="49" mass="4908">MIGEIKDATGSFTWALAPLMVLGAISALTLVLAARRNAGAPSPVTAPDA</sequence>
<name>A0A1I6UE94_9PSEU</name>
<gene>
    <name evidence="2" type="ORF">SAMN05660874_04825</name>
</gene>
<keyword evidence="1" id="KW-0812">Transmembrane</keyword>
<evidence type="ECO:0000313" key="2">
    <source>
        <dbReference type="EMBL" id="SFS99627.1"/>
    </source>
</evidence>
<keyword evidence="1" id="KW-0472">Membrane</keyword>